<feature type="transmembrane region" description="Helical" evidence="1">
    <location>
        <begin position="35"/>
        <end position="53"/>
    </location>
</feature>
<keyword evidence="1" id="KW-1133">Transmembrane helix</keyword>
<reference evidence="2" key="1">
    <citation type="submission" date="2023-08" db="EMBL/GenBank/DDBJ databases">
        <title>Genomic characterization of piscicolin 126 produced by Carnobacterium maltaromaticum CM22 strain isolated from salmon (Salmo salar).</title>
        <authorList>
            <person name="Gonzalez-Gragera E."/>
            <person name="Garcia-Lopez J.D."/>
            <person name="Teso-Perez C."/>
            <person name="Gimenez-Hernandez I."/>
            <person name="Peralta-Sanchez J.M."/>
            <person name="Valdivia E."/>
            <person name="Montalban-Lopez M."/>
            <person name="Martin-Platero A.M."/>
            <person name="Banos A."/>
            <person name="Martinez-Bueno M."/>
        </authorList>
    </citation>
    <scope>NUCLEOTIDE SEQUENCE</scope>
    <source>
        <strain evidence="2">CM22</strain>
    </source>
</reference>
<protein>
    <submittedName>
        <fullName evidence="2">Uncharacterized protein</fullName>
    </submittedName>
</protein>
<evidence type="ECO:0000313" key="3">
    <source>
        <dbReference type="Proteomes" id="UP001290462"/>
    </source>
</evidence>
<sequence>MKNETVKQTVKTGVSFGSVLAIVISYVHWQSIFWAIIHGVFGWFYVIYYILFYG</sequence>
<evidence type="ECO:0000313" key="2">
    <source>
        <dbReference type="EMBL" id="MDZ5757471.1"/>
    </source>
</evidence>
<feature type="transmembrane region" description="Helical" evidence="1">
    <location>
        <begin position="12"/>
        <end position="29"/>
    </location>
</feature>
<accession>A0AAW9JXQ8</accession>
<keyword evidence="1" id="KW-0812">Transmembrane</keyword>
<organism evidence="2 3">
    <name type="scientific">Carnobacterium maltaromaticum</name>
    <name type="common">Carnobacterium piscicola</name>
    <dbReference type="NCBI Taxonomy" id="2751"/>
    <lineage>
        <taxon>Bacteria</taxon>
        <taxon>Bacillati</taxon>
        <taxon>Bacillota</taxon>
        <taxon>Bacilli</taxon>
        <taxon>Lactobacillales</taxon>
        <taxon>Carnobacteriaceae</taxon>
        <taxon>Carnobacterium</taxon>
    </lineage>
</organism>
<name>A0AAW9JXQ8_CARML</name>
<gene>
    <name evidence="2" type="ORF">RAK27_02210</name>
</gene>
<dbReference type="Proteomes" id="UP001290462">
    <property type="component" value="Unassembled WGS sequence"/>
</dbReference>
<dbReference type="RefSeq" id="WP_010049889.1">
    <property type="nucleotide sequence ID" value="NZ_BJOJ01000032.1"/>
</dbReference>
<evidence type="ECO:0000256" key="1">
    <source>
        <dbReference type="SAM" id="Phobius"/>
    </source>
</evidence>
<dbReference type="EMBL" id="JAVBVO010000001">
    <property type="protein sequence ID" value="MDZ5757471.1"/>
    <property type="molecule type" value="Genomic_DNA"/>
</dbReference>
<dbReference type="GeneID" id="83607017"/>
<keyword evidence="1" id="KW-0472">Membrane</keyword>
<dbReference type="AlphaFoldDB" id="A0AAW9JXQ8"/>
<proteinExistence type="predicted"/>
<comment type="caution">
    <text evidence="2">The sequence shown here is derived from an EMBL/GenBank/DDBJ whole genome shotgun (WGS) entry which is preliminary data.</text>
</comment>